<keyword evidence="7 10" id="KW-0812">Transmembrane</keyword>
<feature type="transmembrane region" description="Helical" evidence="10">
    <location>
        <begin position="25"/>
        <end position="49"/>
    </location>
</feature>
<evidence type="ECO:0000256" key="2">
    <source>
        <dbReference type="ARBA" id="ARBA00009984"/>
    </source>
</evidence>
<evidence type="ECO:0000256" key="7">
    <source>
        <dbReference type="ARBA" id="ARBA00022692"/>
    </source>
</evidence>
<evidence type="ECO:0000256" key="5">
    <source>
        <dbReference type="ARBA" id="ARBA00022481"/>
    </source>
</evidence>
<dbReference type="SUPFAM" id="SSF54523">
    <property type="entry name" value="Pili subunits"/>
    <property type="match status" value="1"/>
</dbReference>
<dbReference type="PROSITE" id="PS00409">
    <property type="entry name" value="PROKAR_NTER_METHYL"/>
    <property type="match status" value="1"/>
</dbReference>
<feature type="domain" description="Type II secretion system protein GspG C-terminal" evidence="11">
    <location>
        <begin position="48"/>
        <end position="157"/>
    </location>
</feature>
<dbReference type="GO" id="GO:0015628">
    <property type="term" value="P:protein secretion by the type II secretion system"/>
    <property type="evidence" value="ECO:0007669"/>
    <property type="project" value="InterPro"/>
</dbReference>
<comment type="subcellular location">
    <subcellularLocation>
        <location evidence="1">Cell inner membrane</location>
        <topology evidence="1">Single-pass membrane protein</topology>
    </subcellularLocation>
</comment>
<dbReference type="PANTHER" id="PTHR30093:SF44">
    <property type="entry name" value="TYPE II SECRETION SYSTEM CORE PROTEIN G"/>
    <property type="match status" value="1"/>
</dbReference>
<dbReference type="RefSeq" id="WP_136572461.1">
    <property type="nucleotide sequence ID" value="NZ_STFG01000002.1"/>
</dbReference>
<accession>A0A4S8FCI7</accession>
<dbReference type="NCBIfam" id="TIGR02532">
    <property type="entry name" value="IV_pilin_GFxxxE"/>
    <property type="match status" value="1"/>
</dbReference>
<dbReference type="InterPro" id="IPR045584">
    <property type="entry name" value="Pilin-like"/>
</dbReference>
<dbReference type="Pfam" id="PF07963">
    <property type="entry name" value="N_methyl"/>
    <property type="match status" value="1"/>
</dbReference>
<comment type="caution">
    <text evidence="12">The sequence shown here is derived from an EMBL/GenBank/DDBJ whole genome shotgun (WGS) entry which is preliminary data.</text>
</comment>
<dbReference type="GO" id="GO:0005886">
    <property type="term" value="C:plasma membrane"/>
    <property type="evidence" value="ECO:0007669"/>
    <property type="project" value="UniProtKB-SubCell"/>
</dbReference>
<dbReference type="PANTHER" id="PTHR30093">
    <property type="entry name" value="GENERAL SECRETION PATHWAY PROTEIN G"/>
    <property type="match status" value="1"/>
</dbReference>
<evidence type="ECO:0000313" key="13">
    <source>
        <dbReference type="Proteomes" id="UP000308917"/>
    </source>
</evidence>
<evidence type="ECO:0000256" key="10">
    <source>
        <dbReference type="SAM" id="Phobius"/>
    </source>
</evidence>
<dbReference type="EMBL" id="STFG01000002">
    <property type="protein sequence ID" value="THU04565.1"/>
    <property type="molecule type" value="Genomic_DNA"/>
</dbReference>
<reference evidence="12 13" key="1">
    <citation type="journal article" date="2015" name="Antonie Van Leeuwenhoek">
        <title>Lampropedia puyangensis sp. nov., isolated from symptomatic bark of Populus ? euramericana canker and emended description of Lampropedia hyalina (Ehrenberg 1832) Lee et al. 2004.</title>
        <authorList>
            <person name="Li Y."/>
            <person name="Wang T."/>
            <person name="Piao C.G."/>
            <person name="Wang L.F."/>
            <person name="Tian G.Z."/>
            <person name="Zhu T.H."/>
            <person name="Guo M.W."/>
        </authorList>
    </citation>
    <scope>NUCLEOTIDE SEQUENCE [LARGE SCALE GENOMIC DNA]</scope>
    <source>
        <strain evidence="12 13">2-bin</strain>
    </source>
</reference>
<keyword evidence="9 10" id="KW-0472">Membrane</keyword>
<comment type="similarity">
    <text evidence="2">Belongs to the GSP G family.</text>
</comment>
<name>A0A4S8FCI7_9BURK</name>
<dbReference type="NCBIfam" id="TIGR01710">
    <property type="entry name" value="typeII_sec_gspG"/>
    <property type="match status" value="1"/>
</dbReference>
<keyword evidence="6" id="KW-0997">Cell inner membrane</keyword>
<evidence type="ECO:0000256" key="1">
    <source>
        <dbReference type="ARBA" id="ARBA00004377"/>
    </source>
</evidence>
<dbReference type="PRINTS" id="PR00813">
    <property type="entry name" value="BCTERIALGSPG"/>
</dbReference>
<evidence type="ECO:0000256" key="6">
    <source>
        <dbReference type="ARBA" id="ARBA00022519"/>
    </source>
</evidence>
<sequence>MFLAPSTSPQTSSRASFEQHVQRGFTLIEIMVVVVIIGVLAALVAPSILGRTDEARQTAARADISTIMTALKLYRTDNMRYPTSDQGLQALVARPTTEPVPTKWSRPYLDNAKLPKDPWGNPYVYVFPGVYGEVDILSYGADGKPGGEGADADIGSWQ</sequence>
<evidence type="ECO:0000313" key="12">
    <source>
        <dbReference type="EMBL" id="THU04565.1"/>
    </source>
</evidence>
<keyword evidence="8 10" id="KW-1133">Transmembrane helix</keyword>
<evidence type="ECO:0000256" key="8">
    <source>
        <dbReference type="ARBA" id="ARBA00022989"/>
    </source>
</evidence>
<keyword evidence="5" id="KW-0488">Methylation</keyword>
<dbReference type="OrthoDB" id="9795612at2"/>
<gene>
    <name evidence="12" type="primary">gspG</name>
    <name evidence="12" type="ORF">E9531_04055</name>
</gene>
<evidence type="ECO:0000256" key="3">
    <source>
        <dbReference type="ARBA" id="ARBA00020042"/>
    </source>
</evidence>
<protein>
    <recommendedName>
        <fullName evidence="3">Type II secretion system core protein G</fullName>
    </recommendedName>
</protein>
<dbReference type="Pfam" id="PF08334">
    <property type="entry name" value="T2SSG"/>
    <property type="match status" value="1"/>
</dbReference>
<dbReference type="Proteomes" id="UP000308917">
    <property type="component" value="Unassembled WGS sequence"/>
</dbReference>
<organism evidence="12 13">
    <name type="scientific">Lampropedia puyangensis</name>
    <dbReference type="NCBI Taxonomy" id="1330072"/>
    <lineage>
        <taxon>Bacteria</taxon>
        <taxon>Pseudomonadati</taxon>
        <taxon>Pseudomonadota</taxon>
        <taxon>Betaproteobacteria</taxon>
        <taxon>Burkholderiales</taxon>
        <taxon>Comamonadaceae</taxon>
        <taxon>Lampropedia</taxon>
    </lineage>
</organism>
<dbReference type="GO" id="GO:0015627">
    <property type="term" value="C:type II protein secretion system complex"/>
    <property type="evidence" value="ECO:0007669"/>
    <property type="project" value="InterPro"/>
</dbReference>
<dbReference type="InterPro" id="IPR013545">
    <property type="entry name" value="T2SS_protein-GspG_C"/>
</dbReference>
<keyword evidence="4" id="KW-1003">Cell membrane</keyword>
<evidence type="ECO:0000256" key="9">
    <source>
        <dbReference type="ARBA" id="ARBA00023136"/>
    </source>
</evidence>
<evidence type="ECO:0000256" key="4">
    <source>
        <dbReference type="ARBA" id="ARBA00022475"/>
    </source>
</evidence>
<dbReference type="InterPro" id="IPR012902">
    <property type="entry name" value="N_methyl_site"/>
</dbReference>
<dbReference type="InterPro" id="IPR010054">
    <property type="entry name" value="Type2_sec_GspG"/>
</dbReference>
<proteinExistence type="inferred from homology"/>
<keyword evidence="13" id="KW-1185">Reference proteome</keyword>
<dbReference type="AlphaFoldDB" id="A0A4S8FCI7"/>
<dbReference type="InterPro" id="IPR000983">
    <property type="entry name" value="Bac_GSPG_pilin"/>
</dbReference>
<evidence type="ECO:0000259" key="11">
    <source>
        <dbReference type="Pfam" id="PF08334"/>
    </source>
</evidence>
<dbReference type="Gene3D" id="3.30.700.10">
    <property type="entry name" value="Glycoprotein, Type 4 Pilin"/>
    <property type="match status" value="1"/>
</dbReference>